<evidence type="ECO:0000313" key="3">
    <source>
        <dbReference type="Proteomes" id="UP000243975"/>
    </source>
</evidence>
<comment type="caution">
    <text evidence="2">The sequence shown here is derived from an EMBL/GenBank/DDBJ whole genome shotgun (WGS) entry which is preliminary data.</text>
</comment>
<dbReference type="AlphaFoldDB" id="A0A103YLK9"/>
<gene>
    <name evidence="2" type="ORF">Ccrd_010335</name>
</gene>
<protein>
    <submittedName>
        <fullName evidence="2">Light regulated Lir1</fullName>
    </submittedName>
</protein>
<keyword evidence="3" id="KW-1185">Reference proteome</keyword>
<proteinExistence type="predicted"/>
<dbReference type="Pfam" id="PF07207">
    <property type="entry name" value="Lir1"/>
    <property type="match status" value="1"/>
</dbReference>
<dbReference type="Proteomes" id="UP000243975">
    <property type="component" value="Unassembled WGS sequence"/>
</dbReference>
<dbReference type="InterPro" id="IPR009856">
    <property type="entry name" value="Lir1"/>
</dbReference>
<evidence type="ECO:0000313" key="2">
    <source>
        <dbReference type="EMBL" id="KVI11257.1"/>
    </source>
</evidence>
<reference evidence="2 3" key="1">
    <citation type="journal article" date="2016" name="Sci. Rep.">
        <title>The genome sequence of the outbreeding globe artichoke constructed de novo incorporating a phase-aware low-pass sequencing strategy of F1 progeny.</title>
        <authorList>
            <person name="Scaglione D."/>
            <person name="Reyes-Chin-Wo S."/>
            <person name="Acquadro A."/>
            <person name="Froenicke L."/>
            <person name="Portis E."/>
            <person name="Beitel C."/>
            <person name="Tirone M."/>
            <person name="Mauro R."/>
            <person name="Lo Monaco A."/>
            <person name="Mauromicale G."/>
            <person name="Faccioli P."/>
            <person name="Cattivelli L."/>
            <person name="Rieseberg L."/>
            <person name="Michelmore R."/>
            <person name="Lanteri S."/>
        </authorList>
    </citation>
    <scope>NUCLEOTIDE SEQUENCE [LARGE SCALE GENOMIC DNA]</scope>
    <source>
        <strain evidence="2">2C</strain>
    </source>
</reference>
<feature type="compositionally biased region" description="Polar residues" evidence="1">
    <location>
        <begin position="21"/>
        <end position="34"/>
    </location>
</feature>
<dbReference type="Gramene" id="KVI11257">
    <property type="protein sequence ID" value="KVI11257"/>
    <property type="gene ID" value="Ccrd_010335"/>
</dbReference>
<accession>A0A103YLK9</accession>
<dbReference type="EMBL" id="LEKV01000585">
    <property type="protein sequence ID" value="KVI11257.1"/>
    <property type="molecule type" value="Genomic_DNA"/>
</dbReference>
<feature type="region of interest" description="Disordered" evidence="1">
    <location>
        <begin position="16"/>
        <end position="62"/>
    </location>
</feature>
<feature type="compositionally biased region" description="Polar residues" evidence="1">
    <location>
        <begin position="42"/>
        <end position="54"/>
    </location>
</feature>
<dbReference type="PANTHER" id="PTHR36762:SF2">
    <property type="entry name" value="LIGHT-REGULATED PROTEIN 1, CHLOROPLASTIC"/>
    <property type="match status" value="1"/>
</dbReference>
<name>A0A103YLK9_CYNCS</name>
<dbReference type="GO" id="GO:0009507">
    <property type="term" value="C:chloroplast"/>
    <property type="evidence" value="ECO:0007669"/>
    <property type="project" value="InterPro"/>
</dbReference>
<dbReference type="PANTHER" id="PTHR36762">
    <property type="entry name" value="LIGHT-REGULATED PROTEIN 1, CHLOROPLASTIC"/>
    <property type="match status" value="1"/>
</dbReference>
<organism evidence="2 3">
    <name type="scientific">Cynara cardunculus var. scolymus</name>
    <name type="common">Globe artichoke</name>
    <name type="synonym">Cynara scolymus</name>
    <dbReference type="NCBI Taxonomy" id="59895"/>
    <lineage>
        <taxon>Eukaryota</taxon>
        <taxon>Viridiplantae</taxon>
        <taxon>Streptophyta</taxon>
        <taxon>Embryophyta</taxon>
        <taxon>Tracheophyta</taxon>
        <taxon>Spermatophyta</taxon>
        <taxon>Magnoliopsida</taxon>
        <taxon>eudicotyledons</taxon>
        <taxon>Gunneridae</taxon>
        <taxon>Pentapetalae</taxon>
        <taxon>asterids</taxon>
        <taxon>campanulids</taxon>
        <taxon>Asterales</taxon>
        <taxon>Asteraceae</taxon>
        <taxon>Carduoideae</taxon>
        <taxon>Cardueae</taxon>
        <taxon>Carduinae</taxon>
        <taxon>Cynara</taxon>
    </lineage>
</organism>
<sequence>MRSVLSDVGQARVAGVRAPIGTSSGSPSYGQNPGNKRKMHRSSVSAERNKPVNQESEDESSYEILEDSKDDLYGLYLIALNQNYKMMIEINLEVDLLDLKILMAPYHPSGIFLAEACETVGGIACDVEMFSETKLREEAKPKAKVTTSQAVDREYVEYNSIDRYANAPAKRKHIFIRLYKTNLTELKLNSILHHGIQVQEAILAQVVKCLFY</sequence>
<evidence type="ECO:0000256" key="1">
    <source>
        <dbReference type="SAM" id="MobiDB-lite"/>
    </source>
</evidence>